<dbReference type="Proteomes" id="UP000612282">
    <property type="component" value="Unassembled WGS sequence"/>
</dbReference>
<keyword evidence="7" id="KW-1185">Reference proteome</keyword>
<evidence type="ECO:0000256" key="2">
    <source>
        <dbReference type="ARBA" id="ARBA00023125"/>
    </source>
</evidence>
<feature type="DNA-binding region" description="H-T-H motif" evidence="4">
    <location>
        <begin position="35"/>
        <end position="54"/>
    </location>
</feature>
<evidence type="ECO:0000256" key="1">
    <source>
        <dbReference type="ARBA" id="ARBA00023015"/>
    </source>
</evidence>
<dbReference type="PRINTS" id="PR00455">
    <property type="entry name" value="HTHTETR"/>
</dbReference>
<dbReference type="Pfam" id="PF17937">
    <property type="entry name" value="TetR_C_28"/>
    <property type="match status" value="1"/>
</dbReference>
<gene>
    <name evidence="6" type="ORF">Aco03nite_096700</name>
</gene>
<dbReference type="InterPro" id="IPR050109">
    <property type="entry name" value="HTH-type_TetR-like_transc_reg"/>
</dbReference>
<proteinExistence type="predicted"/>
<sequence length="191" mass="20936">MTEVSGRASRNSERTRRAILDAAARLLAERGTAMSLADVAAAAKVSKSGLLHHFANRDELILAVAQDINEQFRNHVMRHLDLSENRPGKMLRAYVRALCGGETDAAEYLVSTTAWNGIRGVQGIADLMGEDRDWWDQQFTLDGMDPDIAHIVQRACEGIAAAAAFGDETPERMTRARNRLLAMTDSAPLTS</sequence>
<evidence type="ECO:0000313" key="6">
    <source>
        <dbReference type="EMBL" id="GID61266.1"/>
    </source>
</evidence>
<dbReference type="EMBL" id="BOMG01000122">
    <property type="protein sequence ID" value="GID61266.1"/>
    <property type="molecule type" value="Genomic_DNA"/>
</dbReference>
<accession>A0ABQ3XRW9</accession>
<dbReference type="PANTHER" id="PTHR30055">
    <property type="entry name" value="HTH-TYPE TRANSCRIPTIONAL REGULATOR RUTR"/>
    <property type="match status" value="1"/>
</dbReference>
<dbReference type="Pfam" id="PF00440">
    <property type="entry name" value="TetR_N"/>
    <property type="match status" value="1"/>
</dbReference>
<dbReference type="InterPro" id="IPR001647">
    <property type="entry name" value="HTH_TetR"/>
</dbReference>
<comment type="caution">
    <text evidence="6">The sequence shown here is derived from an EMBL/GenBank/DDBJ whole genome shotgun (WGS) entry which is preliminary data.</text>
</comment>
<dbReference type="SUPFAM" id="SSF46689">
    <property type="entry name" value="Homeodomain-like"/>
    <property type="match status" value="1"/>
</dbReference>
<organism evidence="6 7">
    <name type="scientific">Actinoplanes couchii</name>
    <dbReference type="NCBI Taxonomy" id="403638"/>
    <lineage>
        <taxon>Bacteria</taxon>
        <taxon>Bacillati</taxon>
        <taxon>Actinomycetota</taxon>
        <taxon>Actinomycetes</taxon>
        <taxon>Micromonosporales</taxon>
        <taxon>Micromonosporaceae</taxon>
        <taxon>Actinoplanes</taxon>
    </lineage>
</organism>
<keyword evidence="3" id="KW-0804">Transcription</keyword>
<reference evidence="6 7" key="1">
    <citation type="submission" date="2021-01" db="EMBL/GenBank/DDBJ databases">
        <title>Whole genome shotgun sequence of Actinoplanes couchii NBRC 106145.</title>
        <authorList>
            <person name="Komaki H."/>
            <person name="Tamura T."/>
        </authorList>
    </citation>
    <scope>NUCLEOTIDE SEQUENCE [LARGE SCALE GENOMIC DNA]</scope>
    <source>
        <strain evidence="6 7">NBRC 106145</strain>
    </source>
</reference>
<dbReference type="PANTHER" id="PTHR30055:SF234">
    <property type="entry name" value="HTH-TYPE TRANSCRIPTIONAL REGULATOR BETI"/>
    <property type="match status" value="1"/>
</dbReference>
<dbReference type="PROSITE" id="PS50977">
    <property type="entry name" value="HTH_TETR_2"/>
    <property type="match status" value="1"/>
</dbReference>
<keyword evidence="2 4" id="KW-0238">DNA-binding</keyword>
<dbReference type="InterPro" id="IPR041479">
    <property type="entry name" value="TetR_CgmR_C"/>
</dbReference>
<dbReference type="Gene3D" id="1.10.357.10">
    <property type="entry name" value="Tetracycline Repressor, domain 2"/>
    <property type="match status" value="1"/>
</dbReference>
<evidence type="ECO:0000256" key="4">
    <source>
        <dbReference type="PROSITE-ProRule" id="PRU00335"/>
    </source>
</evidence>
<evidence type="ECO:0000259" key="5">
    <source>
        <dbReference type="PROSITE" id="PS50977"/>
    </source>
</evidence>
<dbReference type="InterPro" id="IPR009057">
    <property type="entry name" value="Homeodomain-like_sf"/>
</dbReference>
<keyword evidence="1" id="KW-0805">Transcription regulation</keyword>
<protein>
    <recommendedName>
        <fullName evidence="5">HTH tetR-type domain-containing protein</fullName>
    </recommendedName>
</protein>
<feature type="domain" description="HTH tetR-type" evidence="5">
    <location>
        <begin position="13"/>
        <end position="72"/>
    </location>
</feature>
<evidence type="ECO:0000313" key="7">
    <source>
        <dbReference type="Proteomes" id="UP000612282"/>
    </source>
</evidence>
<dbReference type="RefSeq" id="WP_203809060.1">
    <property type="nucleotide sequence ID" value="NZ_BAAAQE010000119.1"/>
</dbReference>
<name>A0ABQ3XRW9_9ACTN</name>
<evidence type="ECO:0000256" key="3">
    <source>
        <dbReference type="ARBA" id="ARBA00023163"/>
    </source>
</evidence>